<evidence type="ECO:0000256" key="8">
    <source>
        <dbReference type="RuleBase" id="RU362119"/>
    </source>
</evidence>
<evidence type="ECO:0000313" key="11">
    <source>
        <dbReference type="EMBL" id="KAF2905911.1"/>
    </source>
</evidence>
<dbReference type="InterPro" id="IPR004843">
    <property type="entry name" value="Calcineurin-like_PHP"/>
</dbReference>
<evidence type="ECO:0000256" key="4">
    <source>
        <dbReference type="ARBA" id="ARBA00022723"/>
    </source>
</evidence>
<dbReference type="FunFam" id="3.60.21.10:FF:000020">
    <property type="entry name" value="NT5E isoform 4"/>
    <property type="match status" value="1"/>
</dbReference>
<comment type="similarity">
    <text evidence="2 8">Belongs to the 5'-nucleotidase family.</text>
</comment>
<reference evidence="11" key="1">
    <citation type="submission" date="2019-08" db="EMBL/GenBank/DDBJ databases">
        <title>The genome of the North American firefly Photinus pyralis.</title>
        <authorList>
            <consortium name="Photinus pyralis genome working group"/>
            <person name="Fallon T.R."/>
            <person name="Sander Lower S.E."/>
            <person name="Weng J.-K."/>
        </authorList>
    </citation>
    <scope>NUCLEOTIDE SEQUENCE</scope>
    <source>
        <strain evidence="11">TRF0915ILg1</strain>
        <tissue evidence="11">Whole body</tissue>
    </source>
</reference>
<evidence type="ECO:0000256" key="2">
    <source>
        <dbReference type="ARBA" id="ARBA00006654"/>
    </source>
</evidence>
<dbReference type="EC" id="3.1.3.5" evidence="3"/>
<dbReference type="SUPFAM" id="SSF55816">
    <property type="entry name" value="5'-nucleotidase (syn. UDP-sugar hydrolase), C-terminal domain"/>
    <property type="match status" value="1"/>
</dbReference>
<evidence type="ECO:0000313" key="12">
    <source>
        <dbReference type="Proteomes" id="UP000801492"/>
    </source>
</evidence>
<dbReference type="Pfam" id="PF00149">
    <property type="entry name" value="Metallophos"/>
    <property type="match status" value="1"/>
</dbReference>
<name>A0A8K0GN96_IGNLU</name>
<dbReference type="Proteomes" id="UP000801492">
    <property type="component" value="Unassembled WGS sequence"/>
</dbReference>
<evidence type="ECO:0000256" key="6">
    <source>
        <dbReference type="ARBA" id="ARBA00022741"/>
    </source>
</evidence>
<accession>A0A8K0GN96</accession>
<keyword evidence="6 8" id="KW-0547">Nucleotide-binding</keyword>
<dbReference type="Gene3D" id="3.90.780.10">
    <property type="entry name" value="5'-Nucleotidase, C-terminal domain"/>
    <property type="match status" value="1"/>
</dbReference>
<comment type="catalytic activity">
    <reaction evidence="1">
        <text>a ribonucleoside 5'-phosphate + H2O = a ribonucleoside + phosphate</text>
        <dbReference type="Rhea" id="RHEA:12484"/>
        <dbReference type="ChEBI" id="CHEBI:15377"/>
        <dbReference type="ChEBI" id="CHEBI:18254"/>
        <dbReference type="ChEBI" id="CHEBI:43474"/>
        <dbReference type="ChEBI" id="CHEBI:58043"/>
        <dbReference type="EC" id="3.1.3.5"/>
    </reaction>
</comment>
<dbReference type="PANTHER" id="PTHR11575:SF24">
    <property type="entry name" value="5'-NUCLEOTIDASE"/>
    <property type="match status" value="1"/>
</dbReference>
<evidence type="ECO:0000256" key="5">
    <source>
        <dbReference type="ARBA" id="ARBA00022729"/>
    </source>
</evidence>
<dbReference type="InterPro" id="IPR036907">
    <property type="entry name" value="5'-Nucleotdase_C_sf"/>
</dbReference>
<feature type="non-terminal residue" evidence="11">
    <location>
        <position position="1"/>
    </location>
</feature>
<evidence type="ECO:0000256" key="3">
    <source>
        <dbReference type="ARBA" id="ARBA00012643"/>
    </source>
</evidence>
<keyword evidence="5" id="KW-0732">Signal</keyword>
<proteinExistence type="inferred from homology"/>
<dbReference type="FunFam" id="3.90.780.10:FF:000015">
    <property type="entry name" value="Trifunctional nucleotide phosphoesterase protein YfkN"/>
    <property type="match status" value="1"/>
</dbReference>
<dbReference type="GO" id="GO:0005886">
    <property type="term" value="C:plasma membrane"/>
    <property type="evidence" value="ECO:0007669"/>
    <property type="project" value="TreeGrafter"/>
</dbReference>
<dbReference type="GO" id="GO:0000166">
    <property type="term" value="F:nucleotide binding"/>
    <property type="evidence" value="ECO:0007669"/>
    <property type="project" value="UniProtKB-KW"/>
</dbReference>
<dbReference type="Gene3D" id="3.60.21.10">
    <property type="match status" value="1"/>
</dbReference>
<feature type="domain" description="Calcineurin-like phosphoesterase" evidence="9">
    <location>
        <begin position="2"/>
        <end position="128"/>
    </location>
</feature>
<evidence type="ECO:0000256" key="7">
    <source>
        <dbReference type="ARBA" id="ARBA00022801"/>
    </source>
</evidence>
<dbReference type="OrthoDB" id="7722975at2759"/>
<dbReference type="GO" id="GO:0008253">
    <property type="term" value="F:5'-nucleotidase activity"/>
    <property type="evidence" value="ECO:0007669"/>
    <property type="project" value="UniProtKB-EC"/>
</dbReference>
<dbReference type="InterPro" id="IPR006179">
    <property type="entry name" value="5_nucleotidase/apyrase"/>
</dbReference>
<dbReference type="Pfam" id="PF02872">
    <property type="entry name" value="5_nucleotid_C"/>
    <property type="match status" value="1"/>
</dbReference>
<gene>
    <name evidence="11" type="ORF">ILUMI_00261</name>
</gene>
<dbReference type="EMBL" id="VTPC01000406">
    <property type="protein sequence ID" value="KAF2905911.1"/>
    <property type="molecule type" value="Genomic_DNA"/>
</dbReference>
<dbReference type="PRINTS" id="PR01607">
    <property type="entry name" value="APYRASEFAMLY"/>
</dbReference>
<dbReference type="InterPro" id="IPR008334">
    <property type="entry name" value="5'-Nucleotdase_C"/>
</dbReference>
<evidence type="ECO:0000259" key="10">
    <source>
        <dbReference type="Pfam" id="PF02872"/>
    </source>
</evidence>
<protein>
    <recommendedName>
        <fullName evidence="3">5'-nucleotidase</fullName>
        <ecNumber evidence="3">3.1.3.5</ecNumber>
    </recommendedName>
</protein>
<evidence type="ECO:0000256" key="1">
    <source>
        <dbReference type="ARBA" id="ARBA00000815"/>
    </source>
</evidence>
<comment type="caution">
    <text evidence="11">The sequence shown here is derived from an EMBL/GenBank/DDBJ whole genome shotgun (WGS) entry which is preliminary data.</text>
</comment>
<keyword evidence="4" id="KW-0479">Metal-binding</keyword>
<dbReference type="SUPFAM" id="SSF56300">
    <property type="entry name" value="Metallo-dependent phosphatases"/>
    <property type="match status" value="1"/>
</dbReference>
<dbReference type="AlphaFoldDB" id="A0A8K0GN96"/>
<evidence type="ECO:0000259" key="9">
    <source>
        <dbReference type="Pfam" id="PF00149"/>
    </source>
</evidence>
<dbReference type="GO" id="GO:0046872">
    <property type="term" value="F:metal ion binding"/>
    <property type="evidence" value="ECO:0007669"/>
    <property type="project" value="UniProtKB-KW"/>
</dbReference>
<dbReference type="InterPro" id="IPR029052">
    <property type="entry name" value="Metallo-depent_PP-like"/>
</dbReference>
<sequence length="462" mass="50814">SFGNHEFDMKVEGVIPYINAAKFPIVAANLDFSKEPELQATNVTKSVVLEVSGKKIGVIGYLTPETAQISAPENVIFLDEVASIKTESEKLDKDGVKIIIALGHSGYEMDKKIAKEVPLVDLVVGGHTNTFLWNGPKPDLEEVEGDYPTVIQQSSGKKVPVVQAYAYTKYMGYLNIVFNDQGDAIKYEGLPKLLNGSIPQENDALSLLEKYRPEVEALDKEVTGNSLVTLDGDAKSCRVKECNFANFICDAYVAYHSSVYAGSYWTDTPIAIINGGGVRNSIEPKSTHGKITRGELLGAMPFQDTIFTMNMKGSDLWETLEIGVRSNGETSRGEFIQSSGLRYKVNTANPVGSRIEEVKVRCGFCEVPAYEPLKRDKVYKIITTGFLNSAGDGHTAIRDGGYNKSAIDLLDLDIVAWYMNKTSPIYPEESERVVVRHSGGRRNEMVSIFVLLSAAFSIITFR</sequence>
<dbReference type="PANTHER" id="PTHR11575">
    <property type="entry name" value="5'-NUCLEOTIDASE-RELATED"/>
    <property type="match status" value="1"/>
</dbReference>
<keyword evidence="7 8" id="KW-0378">Hydrolase</keyword>
<organism evidence="11 12">
    <name type="scientific">Ignelater luminosus</name>
    <name type="common">Cucubano</name>
    <name type="synonym">Pyrophorus luminosus</name>
    <dbReference type="NCBI Taxonomy" id="2038154"/>
    <lineage>
        <taxon>Eukaryota</taxon>
        <taxon>Metazoa</taxon>
        <taxon>Ecdysozoa</taxon>
        <taxon>Arthropoda</taxon>
        <taxon>Hexapoda</taxon>
        <taxon>Insecta</taxon>
        <taxon>Pterygota</taxon>
        <taxon>Neoptera</taxon>
        <taxon>Endopterygota</taxon>
        <taxon>Coleoptera</taxon>
        <taxon>Polyphaga</taxon>
        <taxon>Elateriformia</taxon>
        <taxon>Elateroidea</taxon>
        <taxon>Elateridae</taxon>
        <taxon>Agrypninae</taxon>
        <taxon>Pyrophorini</taxon>
        <taxon>Ignelater</taxon>
    </lineage>
</organism>
<keyword evidence="12" id="KW-1185">Reference proteome</keyword>
<dbReference type="GO" id="GO:0006196">
    <property type="term" value="P:AMP catabolic process"/>
    <property type="evidence" value="ECO:0007669"/>
    <property type="project" value="TreeGrafter"/>
</dbReference>
<feature type="domain" description="5'-Nucleotidase C-terminal" evidence="10">
    <location>
        <begin position="231"/>
        <end position="396"/>
    </location>
</feature>